<keyword evidence="1" id="KW-0812">Transmembrane</keyword>
<name>A0A2M8PE21_9CHLR</name>
<keyword evidence="1" id="KW-1133">Transmembrane helix</keyword>
<reference evidence="3 4" key="1">
    <citation type="submission" date="2017-11" db="EMBL/GenBank/DDBJ databases">
        <title>Evolution of Phototrophy in the Chloroflexi Phylum Driven by Horizontal Gene Transfer.</title>
        <authorList>
            <person name="Ward L.M."/>
            <person name="Hemp J."/>
            <person name="Shih P.M."/>
            <person name="Mcglynn S.E."/>
            <person name="Fischer W."/>
        </authorList>
    </citation>
    <scope>NUCLEOTIDE SEQUENCE [LARGE SCALE GENOMIC DNA]</scope>
    <source>
        <strain evidence="3">JP3_13</strain>
    </source>
</reference>
<accession>A0A2M8PE21</accession>
<keyword evidence="1" id="KW-0472">Membrane</keyword>
<evidence type="ECO:0000256" key="1">
    <source>
        <dbReference type="SAM" id="Phobius"/>
    </source>
</evidence>
<dbReference type="Pfam" id="PF02517">
    <property type="entry name" value="Rce1-like"/>
    <property type="match status" value="1"/>
</dbReference>
<organism evidence="3 4">
    <name type="scientific">Candidatus Thermofonsia Clade 1 bacterium</name>
    <dbReference type="NCBI Taxonomy" id="2364210"/>
    <lineage>
        <taxon>Bacteria</taxon>
        <taxon>Bacillati</taxon>
        <taxon>Chloroflexota</taxon>
        <taxon>Candidatus Thermofontia</taxon>
        <taxon>Candidatus Thermofonsia Clade 1</taxon>
    </lineage>
</organism>
<feature type="transmembrane region" description="Helical" evidence="1">
    <location>
        <begin position="241"/>
        <end position="262"/>
    </location>
</feature>
<dbReference type="InterPro" id="IPR003675">
    <property type="entry name" value="Rce1/LyrA-like_dom"/>
</dbReference>
<feature type="transmembrane region" description="Helical" evidence="1">
    <location>
        <begin position="93"/>
        <end position="111"/>
    </location>
</feature>
<feature type="transmembrane region" description="Helical" evidence="1">
    <location>
        <begin position="68"/>
        <end position="86"/>
    </location>
</feature>
<comment type="caution">
    <text evidence="3">The sequence shown here is derived from an EMBL/GenBank/DDBJ whole genome shotgun (WGS) entry which is preliminary data.</text>
</comment>
<feature type="transmembrane region" description="Helical" evidence="1">
    <location>
        <begin position="356"/>
        <end position="380"/>
    </location>
</feature>
<evidence type="ECO:0000259" key="2">
    <source>
        <dbReference type="Pfam" id="PF02517"/>
    </source>
</evidence>
<feature type="transmembrane region" description="Helical" evidence="1">
    <location>
        <begin position="156"/>
        <end position="178"/>
    </location>
</feature>
<feature type="transmembrane region" description="Helical" evidence="1">
    <location>
        <begin position="117"/>
        <end position="135"/>
    </location>
</feature>
<evidence type="ECO:0000313" key="4">
    <source>
        <dbReference type="Proteomes" id="UP000229681"/>
    </source>
</evidence>
<proteinExistence type="predicted"/>
<feature type="transmembrane region" description="Helical" evidence="1">
    <location>
        <begin position="330"/>
        <end position="349"/>
    </location>
</feature>
<gene>
    <name evidence="3" type="ORF">CUN49_08765</name>
</gene>
<dbReference type="Proteomes" id="UP000229681">
    <property type="component" value="Unassembled WGS sequence"/>
</dbReference>
<sequence length="387" mass="42464">MLRRADRRAGRAGNSKSVKYSLAASERSFWAVDPFTLDYSEVVAAGLSGIKGAFRLRSVEQLFRSERVMPIILALGVVLLIANYAEQQPRWRTVLHVLLLVANLGLVVLTLSMRPNAAALALSVGLALLASLPLLRPVRLRLADWLPRSAFEPESPLHMTALVFCVYLIANALLNYALADGLSGLRESAQARGDVLNVETLLTQMLIFSLFGVLGVGLGTRRTLAAVIERLGLRAPTLQELYVGFGVAFSLFWAVYALSLLWQMLLPPDVIEQQTELSGLIAENIETLSTAFWVAFTAAIGEEIAFRGALQPIFGNWFTSAVFALTHTQYAFTPALGIIFVVSLGFGWARQRYNTTVAIVAHFLYNFALAALVVFGRYAIDLLEMMP</sequence>
<feature type="domain" description="CAAX prenyl protease 2/Lysostaphin resistance protein A-like" evidence="2">
    <location>
        <begin position="287"/>
        <end position="367"/>
    </location>
</feature>
<protein>
    <recommendedName>
        <fullName evidence="2">CAAX prenyl protease 2/Lysostaphin resistance protein A-like domain-containing protein</fullName>
    </recommendedName>
</protein>
<dbReference type="GO" id="GO:0004175">
    <property type="term" value="F:endopeptidase activity"/>
    <property type="evidence" value="ECO:0007669"/>
    <property type="project" value="UniProtKB-ARBA"/>
</dbReference>
<evidence type="ECO:0000313" key="3">
    <source>
        <dbReference type="EMBL" id="PJF35796.1"/>
    </source>
</evidence>
<dbReference type="GO" id="GO:0080120">
    <property type="term" value="P:CAAX-box protein maturation"/>
    <property type="evidence" value="ECO:0007669"/>
    <property type="project" value="UniProtKB-ARBA"/>
</dbReference>
<feature type="transmembrane region" description="Helical" evidence="1">
    <location>
        <begin position="201"/>
        <end position="220"/>
    </location>
</feature>
<dbReference type="AlphaFoldDB" id="A0A2M8PE21"/>
<dbReference type="EMBL" id="PGTM01000110">
    <property type="protein sequence ID" value="PJF35796.1"/>
    <property type="molecule type" value="Genomic_DNA"/>
</dbReference>